<dbReference type="OrthoDB" id="4776947at2759"/>
<comment type="caution">
    <text evidence="2">The sequence shown here is derived from an EMBL/GenBank/DDBJ whole genome shotgun (WGS) entry which is preliminary data.</text>
</comment>
<protein>
    <submittedName>
        <fullName evidence="2">Uncharacterized protein</fullName>
    </submittedName>
</protein>
<evidence type="ECO:0000313" key="3">
    <source>
        <dbReference type="Proteomes" id="UP001153461"/>
    </source>
</evidence>
<feature type="compositionally biased region" description="Polar residues" evidence="1">
    <location>
        <begin position="59"/>
        <end position="76"/>
    </location>
</feature>
<proteinExistence type="predicted"/>
<organism evidence="2 3">
    <name type="scientific">Penicillium nalgiovense</name>
    <dbReference type="NCBI Taxonomy" id="60175"/>
    <lineage>
        <taxon>Eukaryota</taxon>
        <taxon>Fungi</taxon>
        <taxon>Dikarya</taxon>
        <taxon>Ascomycota</taxon>
        <taxon>Pezizomycotina</taxon>
        <taxon>Eurotiomycetes</taxon>
        <taxon>Eurotiomycetidae</taxon>
        <taxon>Eurotiales</taxon>
        <taxon>Aspergillaceae</taxon>
        <taxon>Penicillium</taxon>
    </lineage>
</organism>
<dbReference type="AlphaFoldDB" id="A0A9W4MY86"/>
<evidence type="ECO:0000313" key="2">
    <source>
        <dbReference type="EMBL" id="CAG8181129.1"/>
    </source>
</evidence>
<dbReference type="EMBL" id="CAJVNV010000378">
    <property type="protein sequence ID" value="CAG8181129.1"/>
    <property type="molecule type" value="Genomic_DNA"/>
</dbReference>
<accession>A0A9W4MY86</accession>
<name>A0A9W4MY86_PENNA</name>
<dbReference type="Proteomes" id="UP001153461">
    <property type="component" value="Unassembled WGS sequence"/>
</dbReference>
<feature type="region of interest" description="Disordered" evidence="1">
    <location>
        <begin position="51"/>
        <end position="77"/>
    </location>
</feature>
<sequence length="120" mass="13579">MHRPDDEFINQFRKRFGDLLLTCHGERGMAGAHVDLGDPMLHASYVNENMPIDDMWTDEPNTGRTLRLESGSQKPDTSMHPILSLRWLVPKTHETFHDRNLPGSGAVFHNEAGEEASTLQ</sequence>
<gene>
    <name evidence="2" type="ORF">PNAL_LOCUS6937</name>
</gene>
<evidence type="ECO:0000256" key="1">
    <source>
        <dbReference type="SAM" id="MobiDB-lite"/>
    </source>
</evidence>
<reference evidence="2" key="1">
    <citation type="submission" date="2021-07" db="EMBL/GenBank/DDBJ databases">
        <authorList>
            <person name="Branca A.L. A."/>
        </authorList>
    </citation>
    <scope>NUCLEOTIDE SEQUENCE</scope>
</reference>